<evidence type="ECO:0000313" key="1">
    <source>
        <dbReference type="EMBL" id="AFZ04759.1"/>
    </source>
</evidence>
<dbReference type="RefSeq" id="WP_015174095.1">
    <property type="nucleotide sequence ID" value="NC_019729.1"/>
</dbReference>
<dbReference type="EMBL" id="CP003614">
    <property type="protein sequence ID" value="AFZ04759.1"/>
    <property type="molecule type" value="Genomic_DNA"/>
</dbReference>
<gene>
    <name evidence="1" type="ORF">Osc7112_0117</name>
</gene>
<keyword evidence="2" id="KW-1185">Reference proteome</keyword>
<protein>
    <submittedName>
        <fullName evidence="1">Uncharacterized protein</fullName>
    </submittedName>
</protein>
<dbReference type="HOGENOM" id="CLU_2863500_0_0_3"/>
<dbReference type="AlphaFoldDB" id="K9VAP9"/>
<organism evidence="1 2">
    <name type="scientific">Phormidium nigroviride PCC 7112</name>
    <dbReference type="NCBI Taxonomy" id="179408"/>
    <lineage>
        <taxon>Bacteria</taxon>
        <taxon>Bacillati</taxon>
        <taxon>Cyanobacteriota</taxon>
        <taxon>Cyanophyceae</taxon>
        <taxon>Oscillatoriophycideae</taxon>
        <taxon>Oscillatoriales</taxon>
        <taxon>Oscillatoriaceae</taxon>
        <taxon>Phormidium</taxon>
    </lineage>
</organism>
<dbReference type="Proteomes" id="UP000010478">
    <property type="component" value="Chromosome"/>
</dbReference>
<accession>K9VAP9</accession>
<evidence type="ECO:0000313" key="2">
    <source>
        <dbReference type="Proteomes" id="UP000010478"/>
    </source>
</evidence>
<dbReference type="KEGG" id="oni:Osc7112_0117"/>
<sequence>MSKEASNIPSVDLAMVPGTVDLQNCVSNQVSKLYTLDLATGKATFIGSLGFVLESVSKSTKFWQ</sequence>
<proteinExistence type="predicted"/>
<name>K9VAP9_9CYAN</name>
<reference evidence="1 2" key="1">
    <citation type="submission" date="2012-05" db="EMBL/GenBank/DDBJ databases">
        <title>Finished chromosome of genome of Oscillatoria sp. PCC 7112.</title>
        <authorList>
            <consortium name="US DOE Joint Genome Institute"/>
            <person name="Gugger M."/>
            <person name="Coursin T."/>
            <person name="Rippka R."/>
            <person name="Tandeau De Marsac N."/>
            <person name="Huntemann M."/>
            <person name="Wei C.-L."/>
            <person name="Han J."/>
            <person name="Detter J.C."/>
            <person name="Han C."/>
            <person name="Tapia R."/>
            <person name="Davenport K."/>
            <person name="Daligault H."/>
            <person name="Erkkila T."/>
            <person name="Gu W."/>
            <person name="Munk A.C.C."/>
            <person name="Teshima H."/>
            <person name="Xu Y."/>
            <person name="Chain P."/>
            <person name="Chen A."/>
            <person name="Krypides N."/>
            <person name="Mavromatis K."/>
            <person name="Markowitz V."/>
            <person name="Szeto E."/>
            <person name="Ivanova N."/>
            <person name="Mikhailova N."/>
            <person name="Ovchinnikova G."/>
            <person name="Pagani I."/>
            <person name="Pati A."/>
            <person name="Goodwin L."/>
            <person name="Peters L."/>
            <person name="Pitluck S."/>
            <person name="Woyke T."/>
            <person name="Kerfeld C."/>
        </authorList>
    </citation>
    <scope>NUCLEOTIDE SEQUENCE [LARGE SCALE GENOMIC DNA]</scope>
    <source>
        <strain evidence="1 2">PCC 7112</strain>
    </source>
</reference>